<dbReference type="AlphaFoldDB" id="A0A072NKP0"/>
<proteinExistence type="predicted"/>
<name>A0A072NKP0_SCHAZ</name>
<organism evidence="1 2">
    <name type="scientific">Schinkia azotoformans MEV2011</name>
    <dbReference type="NCBI Taxonomy" id="1348973"/>
    <lineage>
        <taxon>Bacteria</taxon>
        <taxon>Bacillati</taxon>
        <taxon>Bacillota</taxon>
        <taxon>Bacilli</taxon>
        <taxon>Bacillales</taxon>
        <taxon>Bacillaceae</taxon>
        <taxon>Calidifontibacillus/Schinkia group</taxon>
        <taxon>Schinkia</taxon>
    </lineage>
</organism>
<sequence>MAISYLHDPNHLLVHIVPSSLAGGDELLTYIALRAKYDMTGLDLKEAGLSLWNLNEDNHRYKLVTWLGGQDVDVDEKKTLKEMGIRNGAPIQIIAV</sequence>
<dbReference type="PATRIC" id="fig|1348973.3.peg.3174"/>
<evidence type="ECO:0000313" key="2">
    <source>
        <dbReference type="Proteomes" id="UP000027936"/>
    </source>
</evidence>
<accession>A0A072NKP0</accession>
<dbReference type="RefSeq" id="WP_004432271.1">
    <property type="nucleotide sequence ID" value="NZ_JJRY01000014.1"/>
</dbReference>
<gene>
    <name evidence="1" type="ORF">M670_03296</name>
</gene>
<protein>
    <recommendedName>
        <fullName evidence="3">Ubiquitin-like domain-containing protein</fullName>
    </recommendedName>
</protein>
<evidence type="ECO:0008006" key="3">
    <source>
        <dbReference type="Google" id="ProtNLM"/>
    </source>
</evidence>
<dbReference type="GeneID" id="89469000"/>
<reference evidence="1 2" key="1">
    <citation type="submission" date="2014-04" db="EMBL/GenBank/DDBJ databases">
        <title>Draft genome sequence of Bacillus azotoformans MEV2011, a (co-) denitrifying strain unable to grow in the presence of oxygen.</title>
        <authorList>
            <person name="Nielsen M."/>
            <person name="Schreiber L."/>
            <person name="Finster K."/>
            <person name="Schramm A."/>
        </authorList>
    </citation>
    <scope>NUCLEOTIDE SEQUENCE [LARGE SCALE GENOMIC DNA]</scope>
    <source>
        <strain evidence="1 2">MEV2011</strain>
    </source>
</reference>
<evidence type="ECO:0000313" key="1">
    <source>
        <dbReference type="EMBL" id="KEF37488.1"/>
    </source>
</evidence>
<dbReference type="EMBL" id="JJRY01000014">
    <property type="protein sequence ID" value="KEF37488.1"/>
    <property type="molecule type" value="Genomic_DNA"/>
</dbReference>
<comment type="caution">
    <text evidence="1">The sequence shown here is derived from an EMBL/GenBank/DDBJ whole genome shotgun (WGS) entry which is preliminary data.</text>
</comment>
<dbReference type="Proteomes" id="UP000027936">
    <property type="component" value="Unassembled WGS sequence"/>
</dbReference>